<proteinExistence type="predicted"/>
<evidence type="ECO:0000259" key="2">
    <source>
        <dbReference type="Pfam" id="PF00930"/>
    </source>
</evidence>
<protein>
    <submittedName>
        <fullName evidence="3">Prolyl oligopeptidase family serine peptidase</fullName>
    </submittedName>
</protein>
<dbReference type="Pfam" id="PF00930">
    <property type="entry name" value="DPPIV_N"/>
    <property type="match status" value="1"/>
</dbReference>
<dbReference type="Gene3D" id="3.40.50.1820">
    <property type="entry name" value="alpha/beta hydrolase"/>
    <property type="match status" value="1"/>
</dbReference>
<keyword evidence="4" id="KW-1185">Reference proteome</keyword>
<evidence type="ECO:0000259" key="1">
    <source>
        <dbReference type="Pfam" id="PF00326"/>
    </source>
</evidence>
<dbReference type="PANTHER" id="PTHR11731:SF193">
    <property type="entry name" value="DIPEPTIDYL PEPTIDASE 9"/>
    <property type="match status" value="1"/>
</dbReference>
<dbReference type="RefSeq" id="WP_407347458.1">
    <property type="nucleotide sequence ID" value="NZ_CP136864.1"/>
</dbReference>
<dbReference type="Gene3D" id="2.140.10.30">
    <property type="entry name" value="Dipeptidylpeptidase IV, N-terminal domain"/>
    <property type="match status" value="1"/>
</dbReference>
<dbReference type="InterPro" id="IPR001375">
    <property type="entry name" value="Peptidase_S9_cat"/>
</dbReference>
<dbReference type="InterPro" id="IPR050278">
    <property type="entry name" value="Serine_Prot_S9B/DPPIV"/>
</dbReference>
<name>A0ABZ0HZX1_9GAMM</name>
<gene>
    <name evidence="3" type="ORF">R0135_13630</name>
</gene>
<accession>A0ABZ0HZX1</accession>
<dbReference type="SUPFAM" id="SSF53474">
    <property type="entry name" value="alpha/beta-Hydrolases"/>
    <property type="match status" value="1"/>
</dbReference>
<dbReference type="EMBL" id="CP136864">
    <property type="protein sequence ID" value="WOJ92818.1"/>
    <property type="molecule type" value="Genomic_DNA"/>
</dbReference>
<feature type="domain" description="Dipeptidylpeptidase IV N-terminal" evidence="2">
    <location>
        <begin position="128"/>
        <end position="450"/>
    </location>
</feature>
<reference evidence="3 4" key="1">
    <citation type="submission" date="2023-10" db="EMBL/GenBank/DDBJ databases">
        <title>Two novel species belonging to the OM43/NOR5 clade.</title>
        <authorList>
            <person name="Park M."/>
        </authorList>
    </citation>
    <scope>NUCLEOTIDE SEQUENCE [LARGE SCALE GENOMIC DNA]</scope>
    <source>
        <strain evidence="3 4">IMCC43200</strain>
    </source>
</reference>
<dbReference type="PANTHER" id="PTHR11731">
    <property type="entry name" value="PROTEASE FAMILY S9B,C DIPEPTIDYL-PEPTIDASE IV-RELATED"/>
    <property type="match status" value="1"/>
</dbReference>
<dbReference type="SUPFAM" id="SSF82171">
    <property type="entry name" value="DPP6 N-terminal domain-like"/>
    <property type="match status" value="1"/>
</dbReference>
<organism evidence="3 4">
    <name type="scientific">Congregibacter variabilis</name>
    <dbReference type="NCBI Taxonomy" id="3081200"/>
    <lineage>
        <taxon>Bacteria</taxon>
        <taxon>Pseudomonadati</taxon>
        <taxon>Pseudomonadota</taxon>
        <taxon>Gammaproteobacteria</taxon>
        <taxon>Cellvibrionales</taxon>
        <taxon>Halieaceae</taxon>
        <taxon>Congregibacter</taxon>
    </lineage>
</organism>
<evidence type="ECO:0000313" key="3">
    <source>
        <dbReference type="EMBL" id="WOJ92818.1"/>
    </source>
</evidence>
<dbReference type="Proteomes" id="UP001626537">
    <property type="component" value="Chromosome"/>
</dbReference>
<dbReference type="Pfam" id="PF00326">
    <property type="entry name" value="Peptidase_S9"/>
    <property type="match status" value="1"/>
</dbReference>
<evidence type="ECO:0000313" key="4">
    <source>
        <dbReference type="Proteomes" id="UP001626537"/>
    </source>
</evidence>
<sequence length="733" mass="81625">MPTTLRSQAILKNSGLRSVATVCGLFLSLVLSAAPRATEQAPLHLDDLFASPSLFGTVPSPPKWAPDSQRFAFTWNDKGLPDRELWLASADGKELRRLSSPQFALYSSTREFAWRSNSKNILMLRGNELWQLDIDDSKARRLGDLGPGASNLGLAPDDQKVAFLKDGNLWIFDLQTNSSSAITDIGIPGLSALSIGRYNRPEREIGPGIWGGPTYVWSPDSRTIAVHLVDRRQMRKVPFPDYLSSETAPNEIRRGYPGDANESRTVGLIDVAEGKLQLLPLQNTSANQVVGFSWSSKGVLLLDVASDTAEDRWLYTVDAQQRLKEVWHKQRKSRIYTSFASQWHPNGEDIIFLSDLEDRYGLYMIDALAETQSPRLLSNPEADVLSAPIMAGAGSIFYTANAPNASESQVFVIRPSQATAQRVTPLSGHSSGYPSPDASHVAFVHSNDTQPAEIYSVSTMGTKLHRVTHSPLEAFSEREWARSRYLSFPSGIDDYQLHARILEPATLDPEKKYPVLFGPMYSNTVRNRWGGVYNRVQQLLVQKGYIIVQVDMRGSTGYGRDFREEFLVDFAGDDIEDIVSTVEYLKTVPYMDTERMGIWGSSYGGTLSIYTLLKKPGLFRAGVAAAAAVDPHFFGTDDVAIVRRPDTHPEVFLNMAARYAANLEDHLLIIHGMQDQVVPFKTTATLADLLIKEGKDFDFAFAPGATHSWSRETHYSRYLFGKLVAHFDRYLMP</sequence>
<dbReference type="InterPro" id="IPR029058">
    <property type="entry name" value="AB_hydrolase_fold"/>
</dbReference>
<feature type="domain" description="Peptidase S9 prolyl oligopeptidase catalytic" evidence="1">
    <location>
        <begin position="536"/>
        <end position="731"/>
    </location>
</feature>
<dbReference type="InterPro" id="IPR002469">
    <property type="entry name" value="Peptidase_S9B_N"/>
</dbReference>